<feature type="compositionally biased region" description="Low complexity" evidence="1">
    <location>
        <begin position="16"/>
        <end position="31"/>
    </location>
</feature>
<evidence type="ECO:0000313" key="3">
    <source>
        <dbReference type="Proteomes" id="UP001392437"/>
    </source>
</evidence>
<sequence length="450" mass="51318">MATRASARLRGSTLRTDTNAASNTDTSTSRISTRRGPARAARHATSQDAVDKPPAPKRRKKELPSYLRRSDDEAQSDQNRHTFLGRMPPEILTEISKHSTIDAAVCLALTCKLALALLGTQWLTLHRGYVKGRGRTDVSWHDLQATDFETDHALQGRVPFLELLLRDLREPGHKLCNRCEVIHPPLKPPAEHTVTKWTKGCEGNFIDYLPHSMGGGYNILLAHVVSAFERRDFERSDFERTPIDGKSSTEYLAGNLQIPHPQLRYHFSTTADWVNGNLILRHTYQFSRLPEADMHSSSITRMPFRLCPHQATTDQVPPKSRYLPDQRGIGPLLLYSIETGMGGSKRSWSYNRSLYRPPTSREQKQMDMDIIAGGNGFTFKCDKCPTKWRVLPAQPEQFTIEAFHCFGKDWVSVIPHFRSFLRRSGPTLGMKKRNDEWWSTGWYFPDFKIE</sequence>
<gene>
    <name evidence="2" type="ORF">PG999_008479</name>
</gene>
<keyword evidence="3" id="KW-1185">Reference proteome</keyword>
<reference evidence="2 3" key="1">
    <citation type="submission" date="2023-01" db="EMBL/GenBank/DDBJ databases">
        <title>Analysis of 21 Apiospora genomes using comparative genomics revels a genus with tremendous synthesis potential of carbohydrate active enzymes and secondary metabolites.</title>
        <authorList>
            <person name="Sorensen T."/>
        </authorList>
    </citation>
    <scope>NUCLEOTIDE SEQUENCE [LARGE SCALE GENOMIC DNA]</scope>
    <source>
        <strain evidence="2 3">CBS 117206</strain>
    </source>
</reference>
<dbReference type="AlphaFoldDB" id="A0AAW0QUF3"/>
<evidence type="ECO:0008006" key="4">
    <source>
        <dbReference type="Google" id="ProtNLM"/>
    </source>
</evidence>
<comment type="caution">
    <text evidence="2">The sequence shown here is derived from an EMBL/GenBank/DDBJ whole genome shotgun (WGS) entry which is preliminary data.</text>
</comment>
<evidence type="ECO:0000313" key="2">
    <source>
        <dbReference type="EMBL" id="KAK8105120.1"/>
    </source>
</evidence>
<accession>A0AAW0QUF3</accession>
<organism evidence="2 3">
    <name type="scientific">Apiospora kogelbergensis</name>
    <dbReference type="NCBI Taxonomy" id="1337665"/>
    <lineage>
        <taxon>Eukaryota</taxon>
        <taxon>Fungi</taxon>
        <taxon>Dikarya</taxon>
        <taxon>Ascomycota</taxon>
        <taxon>Pezizomycotina</taxon>
        <taxon>Sordariomycetes</taxon>
        <taxon>Xylariomycetidae</taxon>
        <taxon>Amphisphaeriales</taxon>
        <taxon>Apiosporaceae</taxon>
        <taxon>Apiospora</taxon>
    </lineage>
</organism>
<dbReference type="Proteomes" id="UP001392437">
    <property type="component" value="Unassembled WGS sequence"/>
</dbReference>
<dbReference type="EMBL" id="JAQQWP010000008">
    <property type="protein sequence ID" value="KAK8105120.1"/>
    <property type="molecule type" value="Genomic_DNA"/>
</dbReference>
<feature type="compositionally biased region" description="Basic residues" evidence="1">
    <location>
        <begin position="32"/>
        <end position="42"/>
    </location>
</feature>
<protein>
    <recommendedName>
        <fullName evidence="4">F-box domain-containing protein</fullName>
    </recommendedName>
</protein>
<feature type="region of interest" description="Disordered" evidence="1">
    <location>
        <begin position="1"/>
        <end position="85"/>
    </location>
</feature>
<proteinExistence type="predicted"/>
<name>A0AAW0QUF3_9PEZI</name>
<evidence type="ECO:0000256" key="1">
    <source>
        <dbReference type="SAM" id="MobiDB-lite"/>
    </source>
</evidence>